<sequence length="76" mass="9337">MSYNRQEYGYSQMLFNYITDYSQGINETVSQMEFIWQNRDNFKEDIEVEEVIKRFKKDIEDKVESFLSYLEPLDEE</sequence>
<dbReference type="GeneID" id="56137961"/>
<keyword evidence="2" id="KW-1185">Reference proteome</keyword>
<evidence type="ECO:0000313" key="1">
    <source>
        <dbReference type="EMBL" id="QGJ84937.1"/>
    </source>
</evidence>
<dbReference type="EMBL" id="MN552145">
    <property type="protein sequence ID" value="QGJ84937.1"/>
    <property type="molecule type" value="Genomic_DNA"/>
</dbReference>
<name>A0A649V279_9CAUD</name>
<dbReference type="Proteomes" id="UP000422881">
    <property type="component" value="Segment"/>
</dbReference>
<accession>A0A649V279</accession>
<reference evidence="1 2" key="1">
    <citation type="submission" date="2019-10" db="EMBL/GenBank/DDBJ databases">
        <authorList>
            <person name="Brinks E."/>
        </authorList>
    </citation>
    <scope>NUCLEOTIDE SEQUENCE [LARGE SCALE GENOMIC DNA]</scope>
</reference>
<evidence type="ECO:0000313" key="2">
    <source>
        <dbReference type="Proteomes" id="UP000422881"/>
    </source>
</evidence>
<dbReference type="RefSeq" id="YP_009905575.1">
    <property type="nucleotide sequence ID" value="NC_049857.1"/>
</dbReference>
<organism evidence="1 2">
    <name type="scientific">Lactococcus phage P1048</name>
    <dbReference type="NCBI Taxonomy" id="2662295"/>
    <lineage>
        <taxon>Viruses</taxon>
        <taxon>Duplodnaviria</taxon>
        <taxon>Heunggongvirae</taxon>
        <taxon>Uroviricota</taxon>
        <taxon>Caudoviricetes</taxon>
        <taxon>Audreyjarvisvirus</taxon>
        <taxon>Audreyjarvisvirus P1048</taxon>
    </lineage>
</organism>
<proteinExistence type="predicted"/>
<protein>
    <submittedName>
        <fullName evidence="1">Uncharacterized protein</fullName>
    </submittedName>
</protein>
<dbReference type="KEGG" id="vg:56137961"/>